<feature type="region of interest" description="Disordered" evidence="13">
    <location>
        <begin position="1076"/>
        <end position="1099"/>
    </location>
</feature>
<keyword evidence="6" id="KW-0479">Metal-binding</keyword>
<protein>
    <submittedName>
        <fullName evidence="15">NAD-dependent histone deacetylase sir2</fullName>
    </submittedName>
</protein>
<dbReference type="InterPro" id="IPR050134">
    <property type="entry name" value="NAD-dep_sirtuin_deacylases"/>
</dbReference>
<accession>A0ABQ7K6L7</accession>
<dbReference type="InterPro" id="IPR007654">
    <property type="entry name" value="NAD-dep_histone_deAcase_SIR2_N"/>
</dbReference>
<feature type="region of interest" description="Disordered" evidence="13">
    <location>
        <begin position="319"/>
        <end position="339"/>
    </location>
</feature>
<evidence type="ECO:0000256" key="4">
    <source>
        <dbReference type="ARBA" id="ARBA00022491"/>
    </source>
</evidence>
<evidence type="ECO:0000259" key="14">
    <source>
        <dbReference type="PROSITE" id="PS50305"/>
    </source>
</evidence>
<keyword evidence="10" id="KW-0804">Transcription</keyword>
<keyword evidence="7" id="KW-0862">Zinc</keyword>
<dbReference type="Proteomes" id="UP001194696">
    <property type="component" value="Unassembled WGS sequence"/>
</dbReference>
<proteinExistence type="inferred from homology"/>
<evidence type="ECO:0000313" key="16">
    <source>
        <dbReference type="Proteomes" id="UP001194696"/>
    </source>
</evidence>
<name>A0ABQ7K6L7_9FUNG</name>
<feature type="compositionally biased region" description="Low complexity" evidence="13">
    <location>
        <begin position="29"/>
        <end position="40"/>
    </location>
</feature>
<feature type="region of interest" description="Disordered" evidence="13">
    <location>
        <begin position="922"/>
        <end position="956"/>
    </location>
</feature>
<feature type="compositionally biased region" description="Polar residues" evidence="13">
    <location>
        <begin position="1"/>
        <end position="28"/>
    </location>
</feature>
<evidence type="ECO:0000256" key="7">
    <source>
        <dbReference type="ARBA" id="ARBA00022833"/>
    </source>
</evidence>
<keyword evidence="9" id="KW-0520">NAD</keyword>
<feature type="compositionally biased region" description="Acidic residues" evidence="13">
    <location>
        <begin position="812"/>
        <end position="844"/>
    </location>
</feature>
<keyword evidence="8" id="KW-0805">Transcription regulation</keyword>
<sequence>MSSQQSDPTQGPTRSQYPQVNTTAEDTASNNNSSNSSNNNTGLKVPHDLQTNRPESPVNRKRADDHSTTGQDSHHLDDGSPNSHSLPPTKKSKTSPPLAPKLDNNYRTSDSLEDVPSPQTSPLLEPSLPSTFSSTSEKRYSPVTNAPTQIKARKLDDDRPLSPSFRSTSPSFGASSPPFRATSPSFTKSATAILDSLSKPGENSLGNLNLGTPILNKAPVAERAMGVITSRPGSRQTSPDPLAAKAAAAELVSIVNHSEATAATANTITGSHTSSLEAMVTSSDDDEHHHLSVSRGIEAQLSGVDDGFNDEEGILSGDLASQEQFSYSSGSDDEYGSDSMGEIDVENIAMGDSDFELEHEGTPYIDVDPLCEDRMTAEEAEELLDDARMRGIEFVIRKYIATGRYTAKKLLLLTISEQLAIPDHFTEQDILIAAADRIRKVLRKRKRLEHINTLEHVVDLLKKSKRIMVLTGAGVSVSCGIPDFRSKDGIYSRLSEFELDDPQQMFDLDFFRERPEIFYSFAREIFPSNFTPSPSHYFIKMLEDHGKLLRNYTQNIDTLEQKAGIHSVLQCHGSFATASCVRCKNQVQGDEIKDSIFKQEVAYCKVCKKPTPPPKARKRSKAKFDFDDDDDDSEEDDDDNRALMKPDIVFFGEKLPQVFDRSLAEDRDLVDLLIVIGSSLKVAPVSDIMHQLPNNVPQILINRTPNHQMDFDVQLLGNCDAIVAELCRMVGWELKHDKLPGGTSNVLDMDKNTNMDGSGTGGRAAWTFKEPNLYLFEGADLEEIDFEAIKENNRRRMLELSGRSKRALGELGGEDDEDEDEEDEDDEGELEGGDDGDDDDDDETGAVSQDMEGLLTVASERRPQSREGRATSVVMMDEDEDESDNASGDSEDTIRAVVYTLEANLTTAPAIAPTTTTLGAGAGAGAGTAPTLSEGFLSPRLQPSVGFASGTTEPRSGSITEIHQDVLSAAIALAANETELPTSVIGGGGGGGGGGGPNTERVRTLFTEHMPKDLGEDETIFADYNSSNDAGHVHSHGNVFLSHSRRPSEDLVSITEDPQLEVDDDDEEEVEVDIEVGGPEHARGGGGIGASGGGVGGGL</sequence>
<evidence type="ECO:0000256" key="12">
    <source>
        <dbReference type="PROSITE-ProRule" id="PRU00236"/>
    </source>
</evidence>
<dbReference type="PANTHER" id="PTHR11085:SF9">
    <property type="entry name" value="NAD-DEPENDENT PROTEIN DEACETYLASE SIRTUIN-1"/>
    <property type="match status" value="1"/>
</dbReference>
<evidence type="ECO:0000256" key="1">
    <source>
        <dbReference type="ARBA" id="ARBA00001947"/>
    </source>
</evidence>
<feature type="compositionally biased region" description="Polar residues" evidence="13">
    <location>
        <begin position="117"/>
        <end position="135"/>
    </location>
</feature>
<feature type="compositionally biased region" description="Low complexity" evidence="13">
    <location>
        <begin position="85"/>
        <end position="102"/>
    </location>
</feature>
<comment type="caution">
    <text evidence="12">Lacks conserved residue(s) required for the propagation of feature annotation.</text>
</comment>
<feature type="region of interest" description="Disordered" evidence="13">
    <location>
        <begin position="807"/>
        <end position="891"/>
    </location>
</feature>
<comment type="subcellular location">
    <subcellularLocation>
        <location evidence="2">Nucleus</location>
    </subcellularLocation>
</comment>
<feature type="compositionally biased region" description="Polar residues" evidence="13">
    <location>
        <begin position="164"/>
        <end position="174"/>
    </location>
</feature>
<feature type="compositionally biased region" description="Gly residues" evidence="13">
    <location>
        <begin position="1084"/>
        <end position="1099"/>
    </location>
</feature>
<dbReference type="SUPFAM" id="SSF52467">
    <property type="entry name" value="DHS-like NAD/FAD-binding domain"/>
    <property type="match status" value="1"/>
</dbReference>
<evidence type="ECO:0000256" key="5">
    <source>
        <dbReference type="ARBA" id="ARBA00022679"/>
    </source>
</evidence>
<comment type="similarity">
    <text evidence="3">Belongs to the sirtuin family. Class I subfamily.</text>
</comment>
<feature type="compositionally biased region" description="Basic and acidic residues" evidence="13">
    <location>
        <begin position="859"/>
        <end position="869"/>
    </location>
</feature>
<feature type="compositionally biased region" description="Basic and acidic residues" evidence="13">
    <location>
        <begin position="61"/>
        <end position="78"/>
    </location>
</feature>
<evidence type="ECO:0000256" key="11">
    <source>
        <dbReference type="ARBA" id="ARBA00023242"/>
    </source>
</evidence>
<reference evidence="15 16" key="1">
    <citation type="journal article" date="2020" name="Fungal Divers.">
        <title>Resolving the Mortierellaceae phylogeny through synthesis of multi-gene phylogenetics and phylogenomics.</title>
        <authorList>
            <person name="Vandepol N."/>
            <person name="Liber J."/>
            <person name="Desiro A."/>
            <person name="Na H."/>
            <person name="Kennedy M."/>
            <person name="Barry K."/>
            <person name="Grigoriev I.V."/>
            <person name="Miller A.N."/>
            <person name="O'Donnell K."/>
            <person name="Stajich J.E."/>
            <person name="Bonito G."/>
        </authorList>
    </citation>
    <scope>NUCLEOTIDE SEQUENCE [LARGE SCALE GENOMIC DNA]</scope>
    <source>
        <strain evidence="15 16">AD045</strain>
    </source>
</reference>
<keyword evidence="16" id="KW-1185">Reference proteome</keyword>
<dbReference type="PANTHER" id="PTHR11085">
    <property type="entry name" value="NAD-DEPENDENT PROTEIN DEACYLASE SIRTUIN-5, MITOCHONDRIAL-RELATED"/>
    <property type="match status" value="1"/>
</dbReference>
<comment type="cofactor">
    <cofactor evidence="1">
        <name>Zn(2+)</name>
        <dbReference type="ChEBI" id="CHEBI:29105"/>
    </cofactor>
</comment>
<dbReference type="InterPro" id="IPR026590">
    <property type="entry name" value="Ssirtuin_cat_dom"/>
</dbReference>
<dbReference type="InterPro" id="IPR026591">
    <property type="entry name" value="Sirtuin_cat_small_dom_sf"/>
</dbReference>
<evidence type="ECO:0000313" key="15">
    <source>
        <dbReference type="EMBL" id="KAG0292777.1"/>
    </source>
</evidence>
<evidence type="ECO:0000256" key="3">
    <source>
        <dbReference type="ARBA" id="ARBA00006924"/>
    </source>
</evidence>
<feature type="region of interest" description="Disordered" evidence="13">
    <location>
        <begin position="1"/>
        <end position="180"/>
    </location>
</feature>
<evidence type="ECO:0000256" key="6">
    <source>
        <dbReference type="ARBA" id="ARBA00022723"/>
    </source>
</evidence>
<keyword evidence="11" id="KW-0539">Nucleus</keyword>
<evidence type="ECO:0000256" key="10">
    <source>
        <dbReference type="ARBA" id="ARBA00023163"/>
    </source>
</evidence>
<evidence type="ECO:0000256" key="13">
    <source>
        <dbReference type="SAM" id="MobiDB-lite"/>
    </source>
</evidence>
<feature type="domain" description="Deacetylase sirtuin-type" evidence="14">
    <location>
        <begin position="447"/>
        <end position="733"/>
    </location>
</feature>
<evidence type="ECO:0000256" key="8">
    <source>
        <dbReference type="ARBA" id="ARBA00023015"/>
    </source>
</evidence>
<evidence type="ECO:0000256" key="9">
    <source>
        <dbReference type="ARBA" id="ARBA00023027"/>
    </source>
</evidence>
<organism evidence="15 16">
    <name type="scientific">Linnemannia gamsii</name>
    <dbReference type="NCBI Taxonomy" id="64522"/>
    <lineage>
        <taxon>Eukaryota</taxon>
        <taxon>Fungi</taxon>
        <taxon>Fungi incertae sedis</taxon>
        <taxon>Mucoromycota</taxon>
        <taxon>Mortierellomycotina</taxon>
        <taxon>Mortierellomycetes</taxon>
        <taxon>Mortierellales</taxon>
        <taxon>Mortierellaceae</taxon>
        <taxon>Linnemannia</taxon>
    </lineage>
</organism>
<dbReference type="EMBL" id="JAAAIM010000182">
    <property type="protein sequence ID" value="KAG0292777.1"/>
    <property type="molecule type" value="Genomic_DNA"/>
</dbReference>
<dbReference type="PROSITE" id="PS50305">
    <property type="entry name" value="SIRTUIN"/>
    <property type="match status" value="1"/>
</dbReference>
<evidence type="ECO:0000256" key="2">
    <source>
        <dbReference type="ARBA" id="ARBA00004123"/>
    </source>
</evidence>
<keyword evidence="5" id="KW-0808">Transferase</keyword>
<dbReference type="Gene3D" id="3.30.1600.10">
    <property type="entry name" value="SIR2/SIRT2 'Small Domain"/>
    <property type="match status" value="1"/>
</dbReference>
<dbReference type="Pfam" id="PF02146">
    <property type="entry name" value="SIR2"/>
    <property type="match status" value="1"/>
</dbReference>
<comment type="caution">
    <text evidence="15">The sequence shown here is derived from an EMBL/GenBank/DDBJ whole genome shotgun (WGS) entry which is preliminary data.</text>
</comment>
<feature type="compositionally biased region" description="Acidic residues" evidence="13">
    <location>
        <begin position="626"/>
        <end position="639"/>
    </location>
</feature>
<dbReference type="Gene3D" id="3.40.50.1220">
    <property type="entry name" value="TPP-binding domain"/>
    <property type="match status" value="1"/>
</dbReference>
<dbReference type="Pfam" id="PF04574">
    <property type="entry name" value="DUF592"/>
    <property type="match status" value="1"/>
</dbReference>
<dbReference type="InterPro" id="IPR003000">
    <property type="entry name" value="Sirtuin"/>
</dbReference>
<feature type="region of interest" description="Disordered" evidence="13">
    <location>
        <begin position="610"/>
        <end position="640"/>
    </location>
</feature>
<gene>
    <name evidence="15" type="primary">SIR2_1</name>
    <name evidence="15" type="ORF">BGZ96_003708</name>
</gene>
<keyword evidence="4" id="KW-0678">Repressor</keyword>
<dbReference type="InterPro" id="IPR029035">
    <property type="entry name" value="DHS-like_NAD/FAD-binding_dom"/>
</dbReference>